<sequence length="142" mass="16050">MQRASLTNTFLHTQPKTNGQQTIQPSITQHHKLLCSSIKHHLSPTHPQSPNSSDPKPLLKFCPLSHSHKHLVCITFQSNRTQSPNPVVPNSSSSHSSVNTIHHPQQQATMPQQTAPPHLHPRETLQPKSWYQHRHINIYTTG</sequence>
<evidence type="ECO:0000313" key="3">
    <source>
        <dbReference type="Proteomes" id="UP000594263"/>
    </source>
</evidence>
<evidence type="ECO:0000256" key="1">
    <source>
        <dbReference type="SAM" id="MobiDB-lite"/>
    </source>
</evidence>
<dbReference type="Gramene" id="Kaladp0093s0045.1.v1.1">
    <property type="protein sequence ID" value="Kaladp0093s0045.1.v1.1.CDS.1"/>
    <property type="gene ID" value="Kaladp0093s0045.v1.1"/>
</dbReference>
<dbReference type="AlphaFoldDB" id="A0A7N1A5X1"/>
<organism evidence="2 3">
    <name type="scientific">Kalanchoe fedtschenkoi</name>
    <name type="common">Lavender scallops</name>
    <name type="synonym">South American air plant</name>
    <dbReference type="NCBI Taxonomy" id="63787"/>
    <lineage>
        <taxon>Eukaryota</taxon>
        <taxon>Viridiplantae</taxon>
        <taxon>Streptophyta</taxon>
        <taxon>Embryophyta</taxon>
        <taxon>Tracheophyta</taxon>
        <taxon>Spermatophyta</taxon>
        <taxon>Magnoliopsida</taxon>
        <taxon>eudicotyledons</taxon>
        <taxon>Gunneridae</taxon>
        <taxon>Pentapetalae</taxon>
        <taxon>Saxifragales</taxon>
        <taxon>Crassulaceae</taxon>
        <taxon>Kalanchoe</taxon>
    </lineage>
</organism>
<protein>
    <submittedName>
        <fullName evidence="2">Uncharacterized protein</fullName>
    </submittedName>
</protein>
<evidence type="ECO:0000313" key="2">
    <source>
        <dbReference type="EnsemblPlants" id="Kaladp0093s0045.1.v1.1.CDS.1"/>
    </source>
</evidence>
<keyword evidence="3" id="KW-1185">Reference proteome</keyword>
<dbReference type="Proteomes" id="UP000594263">
    <property type="component" value="Unplaced"/>
</dbReference>
<accession>A0A7N1A5X1</accession>
<reference evidence="2" key="1">
    <citation type="submission" date="2021-01" db="UniProtKB">
        <authorList>
            <consortium name="EnsemblPlants"/>
        </authorList>
    </citation>
    <scope>IDENTIFICATION</scope>
</reference>
<name>A0A7N1A5X1_KALFE</name>
<proteinExistence type="predicted"/>
<dbReference type="EnsemblPlants" id="Kaladp0093s0045.1.v1.1">
    <property type="protein sequence ID" value="Kaladp0093s0045.1.v1.1.CDS.1"/>
    <property type="gene ID" value="Kaladp0093s0045.v1.1"/>
</dbReference>
<feature type="region of interest" description="Disordered" evidence="1">
    <location>
        <begin position="80"/>
        <end position="118"/>
    </location>
</feature>
<feature type="region of interest" description="Disordered" evidence="1">
    <location>
        <begin position="1"/>
        <end position="21"/>
    </location>
</feature>
<feature type="compositionally biased region" description="Low complexity" evidence="1">
    <location>
        <begin position="83"/>
        <end position="117"/>
    </location>
</feature>